<evidence type="ECO:0000313" key="3">
    <source>
        <dbReference type="Proteomes" id="UP000000305"/>
    </source>
</evidence>
<feature type="compositionally biased region" description="Polar residues" evidence="1">
    <location>
        <begin position="225"/>
        <end position="235"/>
    </location>
</feature>
<dbReference type="Proteomes" id="UP000000305">
    <property type="component" value="Unassembled WGS sequence"/>
</dbReference>
<dbReference type="STRING" id="6669.E9HGU9"/>
<sequence>MRSASQQQGGGSIMSRNNKEDDEDELEALRLAALESLRAKGLPPPVVLQGQRLSPKHNVCSNAVFQRHFGNQNLIAIIPVENNSASSSPYQNSSPHHPPSLDSKPPPMRNNSSRPPFLKNPPTTSLVSHNSPVEEKRSNKFSRFEDSDSDESDDVEMSFAKSESEEEEFVIEEGDAEDLIIEVEDEIIEEIEEESNGATELSPAVATIPEDRVNVATSGVKPSEKSASPSGQISTPTPPVKITMTDSTKEGHNASRDVRHFESNRKTDSGEFARRSPQLSSSATRSPPNAHSRRRSPPRQQRSPQRMQKSSPRPHRSPPRSQRSPVRVQRSPVRIQRSPSRVQRSPLRVQRSPPRVQRSPLRRSPLRSSDRDKPKDRGTSKTSSGSDRSGPEENRRADKKRVNTSVDSVRSSEQRRTSDKSRSPTCERKPLLKRSPPRSVSNDRDSRKLVTPSLTETERDRLESRKRKFETAPDQDSSVKKDGKIRLRTEINRKTPPVQLKRREEKLTKKPEAVVEQIQVRRDEPISSVPDKTDEEDVDRKSSKKNKRSSKKSKDRNRNGKTLSGSDGDNAPVKPLSNKSSETSDAHLDLRAELQRRRGHRYEEDEEPRSRTPETRRILVLNSPPTSTASAAPPKLPTEPASGVLSKHQRLVSEGQSKPGTSSSSDSLSKRNGRVKLKRTLLATPIEIDQGPETDPLEDRIRLIRAQNELIRKRQREIEADKLQYA</sequence>
<feature type="compositionally biased region" description="Low complexity" evidence="1">
    <location>
        <begin position="298"/>
        <end position="311"/>
    </location>
</feature>
<feature type="compositionally biased region" description="Basic and acidic residues" evidence="1">
    <location>
        <begin position="132"/>
        <end position="146"/>
    </location>
</feature>
<feature type="region of interest" description="Disordered" evidence="1">
    <location>
        <begin position="85"/>
        <end position="171"/>
    </location>
</feature>
<dbReference type="EMBL" id="GL732643">
    <property type="protein sequence ID" value="EFX69055.1"/>
    <property type="molecule type" value="Genomic_DNA"/>
</dbReference>
<feature type="compositionally biased region" description="Polar residues" evidence="1">
    <location>
        <begin position="654"/>
        <end position="667"/>
    </location>
</feature>
<feature type="compositionally biased region" description="Basic residues" evidence="1">
    <location>
        <begin position="542"/>
        <end position="555"/>
    </location>
</feature>
<dbReference type="HOGENOM" id="CLU_381425_0_0_1"/>
<feature type="compositionally biased region" description="Basic and acidic residues" evidence="1">
    <location>
        <begin position="582"/>
        <end position="596"/>
    </location>
</feature>
<feature type="compositionally biased region" description="Basic and acidic residues" evidence="1">
    <location>
        <begin position="501"/>
        <end position="525"/>
    </location>
</feature>
<feature type="compositionally biased region" description="Basic and acidic residues" evidence="1">
    <location>
        <begin position="247"/>
        <end position="274"/>
    </location>
</feature>
<protein>
    <submittedName>
        <fullName evidence="2">Uncharacterized protein</fullName>
    </submittedName>
</protein>
<feature type="compositionally biased region" description="Polar residues" evidence="1">
    <location>
        <begin position="121"/>
        <end position="131"/>
    </location>
</feature>
<evidence type="ECO:0000256" key="1">
    <source>
        <dbReference type="SAM" id="MobiDB-lite"/>
    </source>
</evidence>
<dbReference type="AlphaFoldDB" id="E9HGU9"/>
<feature type="compositionally biased region" description="Low complexity" evidence="1">
    <location>
        <begin position="85"/>
        <end position="95"/>
    </location>
</feature>
<reference evidence="2 3" key="1">
    <citation type="journal article" date="2011" name="Science">
        <title>The ecoresponsive genome of Daphnia pulex.</title>
        <authorList>
            <person name="Colbourne J.K."/>
            <person name="Pfrender M.E."/>
            <person name="Gilbert D."/>
            <person name="Thomas W.K."/>
            <person name="Tucker A."/>
            <person name="Oakley T.H."/>
            <person name="Tokishita S."/>
            <person name="Aerts A."/>
            <person name="Arnold G.J."/>
            <person name="Basu M.K."/>
            <person name="Bauer D.J."/>
            <person name="Caceres C.E."/>
            <person name="Carmel L."/>
            <person name="Casola C."/>
            <person name="Choi J.H."/>
            <person name="Detter J.C."/>
            <person name="Dong Q."/>
            <person name="Dusheyko S."/>
            <person name="Eads B.D."/>
            <person name="Frohlich T."/>
            <person name="Geiler-Samerotte K.A."/>
            <person name="Gerlach D."/>
            <person name="Hatcher P."/>
            <person name="Jogdeo S."/>
            <person name="Krijgsveld J."/>
            <person name="Kriventseva E.V."/>
            <person name="Kultz D."/>
            <person name="Laforsch C."/>
            <person name="Lindquist E."/>
            <person name="Lopez J."/>
            <person name="Manak J.R."/>
            <person name="Muller J."/>
            <person name="Pangilinan J."/>
            <person name="Patwardhan R.P."/>
            <person name="Pitluck S."/>
            <person name="Pritham E.J."/>
            <person name="Rechtsteiner A."/>
            <person name="Rho M."/>
            <person name="Rogozin I.B."/>
            <person name="Sakarya O."/>
            <person name="Salamov A."/>
            <person name="Schaack S."/>
            <person name="Shapiro H."/>
            <person name="Shiga Y."/>
            <person name="Skalitzky C."/>
            <person name="Smith Z."/>
            <person name="Souvorov A."/>
            <person name="Sung W."/>
            <person name="Tang Z."/>
            <person name="Tsuchiya D."/>
            <person name="Tu H."/>
            <person name="Vos H."/>
            <person name="Wang M."/>
            <person name="Wolf Y.I."/>
            <person name="Yamagata H."/>
            <person name="Yamada T."/>
            <person name="Ye Y."/>
            <person name="Shaw J.R."/>
            <person name="Andrews J."/>
            <person name="Crease T.J."/>
            <person name="Tang H."/>
            <person name="Lucas S.M."/>
            <person name="Robertson H.M."/>
            <person name="Bork P."/>
            <person name="Koonin E.V."/>
            <person name="Zdobnov E.M."/>
            <person name="Grigoriev I.V."/>
            <person name="Lynch M."/>
            <person name="Boore J.L."/>
        </authorList>
    </citation>
    <scope>NUCLEOTIDE SEQUENCE [LARGE SCALE GENOMIC DNA]</scope>
</reference>
<feature type="region of interest" description="Disordered" evidence="1">
    <location>
        <begin position="1"/>
        <end position="25"/>
    </location>
</feature>
<accession>E9HGU9</accession>
<gene>
    <name evidence="2" type="ORF">DAPPUDRAFT_114043</name>
</gene>
<feature type="compositionally biased region" description="Low complexity" evidence="1">
    <location>
        <begin position="623"/>
        <end position="633"/>
    </location>
</feature>
<evidence type="ECO:0000313" key="2">
    <source>
        <dbReference type="EMBL" id="EFX69055.1"/>
    </source>
</evidence>
<name>E9HGU9_DAPPU</name>
<keyword evidence="3" id="KW-1185">Reference proteome</keyword>
<dbReference type="OMA" id="RSPTCER"/>
<feature type="region of interest" description="Disordered" evidence="1">
    <location>
        <begin position="192"/>
        <end position="676"/>
    </location>
</feature>
<feature type="compositionally biased region" description="Low complexity" evidence="1">
    <location>
        <begin position="319"/>
        <end position="359"/>
    </location>
</feature>
<feature type="compositionally biased region" description="Polar residues" evidence="1">
    <location>
        <begin position="277"/>
        <end position="289"/>
    </location>
</feature>
<feature type="compositionally biased region" description="Basic and acidic residues" evidence="1">
    <location>
        <begin position="608"/>
        <end position="617"/>
    </location>
</feature>
<organism evidence="2 3">
    <name type="scientific">Daphnia pulex</name>
    <name type="common">Water flea</name>
    <dbReference type="NCBI Taxonomy" id="6669"/>
    <lineage>
        <taxon>Eukaryota</taxon>
        <taxon>Metazoa</taxon>
        <taxon>Ecdysozoa</taxon>
        <taxon>Arthropoda</taxon>
        <taxon>Crustacea</taxon>
        <taxon>Branchiopoda</taxon>
        <taxon>Diplostraca</taxon>
        <taxon>Cladocera</taxon>
        <taxon>Anomopoda</taxon>
        <taxon>Daphniidae</taxon>
        <taxon>Daphnia</taxon>
    </lineage>
</organism>
<feature type="compositionally biased region" description="Basic and acidic residues" evidence="1">
    <location>
        <begin position="368"/>
        <end position="379"/>
    </location>
</feature>
<dbReference type="OrthoDB" id="6372654at2759"/>
<proteinExistence type="predicted"/>
<feature type="compositionally biased region" description="Basic and acidic residues" evidence="1">
    <location>
        <begin position="477"/>
        <end position="493"/>
    </location>
</feature>
<dbReference type="InParanoid" id="E9HGU9"/>
<dbReference type="KEGG" id="dpx:DAPPUDRAFT_114043"/>
<feature type="compositionally biased region" description="Basic and acidic residues" evidence="1">
    <location>
        <begin position="410"/>
        <end position="430"/>
    </location>
</feature>
<feature type="compositionally biased region" description="Acidic residues" evidence="1">
    <location>
        <begin position="147"/>
        <end position="156"/>
    </location>
</feature>